<dbReference type="GO" id="GO:0006353">
    <property type="term" value="P:DNA-templated transcription termination"/>
    <property type="evidence" value="ECO:0007669"/>
    <property type="project" value="InterPro"/>
</dbReference>
<feature type="region of interest" description="Disordered" evidence="1">
    <location>
        <begin position="150"/>
        <end position="171"/>
    </location>
</feature>
<feature type="compositionally biased region" description="Basic and acidic residues" evidence="1">
    <location>
        <begin position="150"/>
        <end position="159"/>
    </location>
</feature>
<name>A0A2I0AUK9_9ASPA</name>
<evidence type="ECO:0000256" key="1">
    <source>
        <dbReference type="SAM" id="MobiDB-lite"/>
    </source>
</evidence>
<evidence type="ECO:0000313" key="3">
    <source>
        <dbReference type="EMBL" id="PKA59231.1"/>
    </source>
</evidence>
<dbReference type="Pfam" id="PF07498">
    <property type="entry name" value="Rho_N"/>
    <property type="match status" value="1"/>
</dbReference>
<sequence length="383" mass="42905">MMSVGVHLACNGFSSRMVHDGKPISFPASFGCKTVAFSCSRRQKLLLFTNFQLKSSSIYSPSYVSCKASLSKRNPEFSRNSRGSSRSKMRQNLERENPEKLEDGMFSSKNGPIVSLPHNQRYSATATPGHREKEIVELFKKVQAKLRERAAVKEEKRIEAAQQPPGERGTVDSLLKLLRKHSVAQGKKVNSDDGNNLDQNEKMDSFDQPERSDPFEEEQSSSFFESDNLGTEDEVSAPKLMNFSRPTSNFRRRSPVPRVKFQPVFSAEDEGSRSIPLPKAQKKITSAESEPILEPKLELGLEPKLEPEPDCVAEIESFDGASEMRLNPSDISDAEEADQGEQSDDLSYMKLSELRGLAKSRGIKGYSKLKKNELLELLRVHIA</sequence>
<dbReference type="PANTHER" id="PTHR34449">
    <property type="entry name" value="RHO TERMINATION FACTOR"/>
    <property type="match status" value="1"/>
</dbReference>
<gene>
    <name evidence="3" type="primary">BP-73</name>
    <name evidence="3" type="ORF">AXF42_Ash001324</name>
</gene>
<dbReference type="Proteomes" id="UP000236161">
    <property type="component" value="Unassembled WGS sequence"/>
</dbReference>
<feature type="region of interest" description="Disordered" evidence="1">
    <location>
        <begin position="74"/>
        <end position="105"/>
    </location>
</feature>
<feature type="domain" description="Rho termination factor-like N-terminal" evidence="2">
    <location>
        <begin position="345"/>
        <end position="383"/>
    </location>
</feature>
<evidence type="ECO:0000313" key="4">
    <source>
        <dbReference type="Proteomes" id="UP000236161"/>
    </source>
</evidence>
<protein>
    <submittedName>
        <fullName evidence="3">SAP-like protein BP-73</fullName>
    </submittedName>
</protein>
<feature type="compositionally biased region" description="Polar residues" evidence="1">
    <location>
        <begin position="77"/>
        <end position="86"/>
    </location>
</feature>
<reference evidence="3 4" key="1">
    <citation type="journal article" date="2017" name="Nature">
        <title>The Apostasia genome and the evolution of orchids.</title>
        <authorList>
            <person name="Zhang G.Q."/>
            <person name="Liu K.W."/>
            <person name="Li Z."/>
            <person name="Lohaus R."/>
            <person name="Hsiao Y.Y."/>
            <person name="Niu S.C."/>
            <person name="Wang J.Y."/>
            <person name="Lin Y.C."/>
            <person name="Xu Q."/>
            <person name="Chen L.J."/>
            <person name="Yoshida K."/>
            <person name="Fujiwara S."/>
            <person name="Wang Z.W."/>
            <person name="Zhang Y.Q."/>
            <person name="Mitsuda N."/>
            <person name="Wang M."/>
            <person name="Liu G.H."/>
            <person name="Pecoraro L."/>
            <person name="Huang H.X."/>
            <person name="Xiao X.J."/>
            <person name="Lin M."/>
            <person name="Wu X.Y."/>
            <person name="Wu W.L."/>
            <person name="Chen Y.Y."/>
            <person name="Chang S.B."/>
            <person name="Sakamoto S."/>
            <person name="Ohme-Takagi M."/>
            <person name="Yagi M."/>
            <person name="Zeng S.J."/>
            <person name="Shen C.Y."/>
            <person name="Yeh C.M."/>
            <person name="Luo Y.B."/>
            <person name="Tsai W.C."/>
            <person name="Van de Peer Y."/>
            <person name="Liu Z.J."/>
        </authorList>
    </citation>
    <scope>NUCLEOTIDE SEQUENCE [LARGE SCALE GENOMIC DNA]</scope>
    <source>
        <strain evidence="4">cv. Shenzhen</strain>
        <tissue evidence="3">Stem</tissue>
    </source>
</reference>
<accession>A0A2I0AUK9</accession>
<feature type="compositionally biased region" description="Acidic residues" evidence="1">
    <location>
        <begin position="332"/>
        <end position="344"/>
    </location>
</feature>
<dbReference type="InterPro" id="IPR011112">
    <property type="entry name" value="Rho-like_N"/>
</dbReference>
<proteinExistence type="predicted"/>
<dbReference type="AlphaFoldDB" id="A0A2I0AUK9"/>
<keyword evidence="4" id="KW-1185">Reference proteome</keyword>
<feature type="region of interest" description="Disordered" evidence="1">
    <location>
        <begin position="318"/>
        <end position="346"/>
    </location>
</feature>
<dbReference type="SMART" id="SM00959">
    <property type="entry name" value="Rho_N"/>
    <property type="match status" value="1"/>
</dbReference>
<dbReference type="PANTHER" id="PTHR34449:SF5">
    <property type="entry name" value="ATP BINDING _ ATPASE"/>
    <property type="match status" value="1"/>
</dbReference>
<dbReference type="EMBL" id="KZ451950">
    <property type="protein sequence ID" value="PKA59231.1"/>
    <property type="molecule type" value="Genomic_DNA"/>
</dbReference>
<feature type="compositionally biased region" description="Basic and acidic residues" evidence="1">
    <location>
        <begin position="199"/>
        <end position="214"/>
    </location>
</feature>
<feature type="compositionally biased region" description="Basic and acidic residues" evidence="1">
    <location>
        <begin position="91"/>
        <end position="103"/>
    </location>
</feature>
<feature type="region of interest" description="Disordered" evidence="1">
    <location>
        <begin position="183"/>
        <end position="291"/>
    </location>
</feature>
<evidence type="ECO:0000259" key="2">
    <source>
        <dbReference type="SMART" id="SM00959"/>
    </source>
</evidence>
<dbReference type="OrthoDB" id="652255at2759"/>
<organism evidence="3 4">
    <name type="scientific">Apostasia shenzhenica</name>
    <dbReference type="NCBI Taxonomy" id="1088818"/>
    <lineage>
        <taxon>Eukaryota</taxon>
        <taxon>Viridiplantae</taxon>
        <taxon>Streptophyta</taxon>
        <taxon>Embryophyta</taxon>
        <taxon>Tracheophyta</taxon>
        <taxon>Spermatophyta</taxon>
        <taxon>Magnoliopsida</taxon>
        <taxon>Liliopsida</taxon>
        <taxon>Asparagales</taxon>
        <taxon>Orchidaceae</taxon>
        <taxon>Apostasioideae</taxon>
        <taxon>Apostasia</taxon>
    </lineage>
</organism>
<dbReference type="STRING" id="1088818.A0A2I0AUK9"/>